<reference evidence="2 3" key="1">
    <citation type="journal article" date="2019" name="Int. J. Syst. Evol. Microbiol.">
        <title>The Global Catalogue of Microorganisms (GCM) 10K type strain sequencing project: providing services to taxonomists for standard genome sequencing and annotation.</title>
        <authorList>
            <consortium name="The Broad Institute Genomics Platform"/>
            <consortium name="The Broad Institute Genome Sequencing Center for Infectious Disease"/>
            <person name="Wu L."/>
            <person name="Ma J."/>
        </authorList>
    </citation>
    <scope>NUCLEOTIDE SEQUENCE [LARGE SCALE GENOMIC DNA]</scope>
    <source>
        <strain evidence="2 3">JCM 16022</strain>
    </source>
</reference>
<proteinExistence type="predicted"/>
<dbReference type="EMBL" id="BAAAQR010000011">
    <property type="protein sequence ID" value="GAA2151061.1"/>
    <property type="molecule type" value="Genomic_DNA"/>
</dbReference>
<dbReference type="NCBIfam" id="TIGR03544">
    <property type="entry name" value="DivI1A_domain"/>
    <property type="match status" value="1"/>
</dbReference>
<comment type="caution">
    <text evidence="2">The sequence shown here is derived from an EMBL/GenBank/DDBJ whole genome shotgun (WGS) entry which is preliminary data.</text>
</comment>
<dbReference type="Proteomes" id="UP001501771">
    <property type="component" value="Unassembled WGS sequence"/>
</dbReference>
<feature type="transmembrane region" description="Helical" evidence="1">
    <location>
        <begin position="142"/>
        <end position="164"/>
    </location>
</feature>
<keyword evidence="3" id="KW-1185">Reference proteome</keyword>
<feature type="transmembrane region" description="Helical" evidence="1">
    <location>
        <begin position="176"/>
        <end position="209"/>
    </location>
</feature>
<dbReference type="InterPro" id="IPR019933">
    <property type="entry name" value="DivIVA_domain"/>
</dbReference>
<keyword evidence="1" id="KW-0472">Membrane</keyword>
<evidence type="ECO:0008006" key="4">
    <source>
        <dbReference type="Google" id="ProtNLM"/>
    </source>
</evidence>
<keyword evidence="1" id="KW-0812">Transmembrane</keyword>
<evidence type="ECO:0000313" key="2">
    <source>
        <dbReference type="EMBL" id="GAA2151061.1"/>
    </source>
</evidence>
<accession>A0ABN2ZZX5</accession>
<organism evidence="2 3">
    <name type="scientific">Nocardioides koreensis</name>
    <dbReference type="NCBI Taxonomy" id="433651"/>
    <lineage>
        <taxon>Bacteria</taxon>
        <taxon>Bacillati</taxon>
        <taxon>Actinomycetota</taxon>
        <taxon>Actinomycetes</taxon>
        <taxon>Propionibacteriales</taxon>
        <taxon>Nocardioidaceae</taxon>
        <taxon>Nocardioides</taxon>
    </lineage>
</organism>
<dbReference type="Gene3D" id="6.10.250.660">
    <property type="match status" value="1"/>
</dbReference>
<keyword evidence="1" id="KW-1133">Transmembrane helix</keyword>
<name>A0ABN2ZZX5_9ACTN</name>
<gene>
    <name evidence="2" type="ORF">GCM10009844_32760</name>
</gene>
<protein>
    <recommendedName>
        <fullName evidence="4">DivIVA domain-containing protein</fullName>
    </recommendedName>
</protein>
<evidence type="ECO:0000256" key="1">
    <source>
        <dbReference type="SAM" id="Phobius"/>
    </source>
</evidence>
<sequence>MARWRRRPDAGHWLTMNSTAGDHFAAPAPDRLTHPSFTTVMFREGYAREQVDAFILRAAQSLDAPTPVIRPEDVRAVQFAPVRLREGYDMAEVDAYLDELEQHLAERVKDQPQPSPALAAEPGDGAPTAGARLRLAWQDSTVSGRIAGLGMGAGLLVGLLVGLWPGDPSTRTALVFGLIGGTCVAGLVVVALQVASLAVGVGRIVAYVVRGARRR</sequence>
<evidence type="ECO:0000313" key="3">
    <source>
        <dbReference type="Proteomes" id="UP001501771"/>
    </source>
</evidence>